<keyword evidence="3" id="KW-1185">Reference proteome</keyword>
<accession>A0A495IN12</accession>
<dbReference type="Proteomes" id="UP000280008">
    <property type="component" value="Unassembled WGS sequence"/>
</dbReference>
<dbReference type="EMBL" id="RBKS01000001">
    <property type="protein sequence ID" value="RKR76571.1"/>
    <property type="molecule type" value="Genomic_DNA"/>
</dbReference>
<comment type="caution">
    <text evidence="2">The sequence shown here is derived from an EMBL/GenBank/DDBJ whole genome shotgun (WGS) entry which is preliminary data.</text>
</comment>
<protein>
    <submittedName>
        <fullName evidence="2">Uncharacterized protein</fullName>
    </submittedName>
</protein>
<feature type="transmembrane region" description="Helical" evidence="1">
    <location>
        <begin position="74"/>
        <end position="97"/>
    </location>
</feature>
<dbReference type="AlphaFoldDB" id="A0A495IN12"/>
<keyword evidence="1" id="KW-0472">Membrane</keyword>
<proteinExistence type="predicted"/>
<gene>
    <name evidence="2" type="ORF">C8E83_3748</name>
</gene>
<evidence type="ECO:0000256" key="1">
    <source>
        <dbReference type="SAM" id="Phobius"/>
    </source>
</evidence>
<keyword evidence="1" id="KW-1133">Transmembrane helix</keyword>
<organism evidence="2 3">
    <name type="scientific">Frondihabitans australicus</name>
    <dbReference type="NCBI Taxonomy" id="386892"/>
    <lineage>
        <taxon>Bacteria</taxon>
        <taxon>Bacillati</taxon>
        <taxon>Actinomycetota</taxon>
        <taxon>Actinomycetes</taxon>
        <taxon>Micrococcales</taxon>
        <taxon>Microbacteriaceae</taxon>
        <taxon>Frondihabitans</taxon>
    </lineage>
</organism>
<name>A0A495IN12_9MICO</name>
<evidence type="ECO:0000313" key="3">
    <source>
        <dbReference type="Proteomes" id="UP000280008"/>
    </source>
</evidence>
<feature type="transmembrane region" description="Helical" evidence="1">
    <location>
        <begin position="103"/>
        <end position="123"/>
    </location>
</feature>
<feature type="transmembrane region" description="Helical" evidence="1">
    <location>
        <begin position="16"/>
        <end position="35"/>
    </location>
</feature>
<dbReference type="RefSeq" id="WP_147430247.1">
    <property type="nucleotide sequence ID" value="NZ_RBKS01000001.1"/>
</dbReference>
<sequence length="126" mass="12552">MTASATPRRYGARTRLELVLACSGLIVIDLASIPLRKADLGPVGSVILIAAAFVAIAYAPGLVPVGAGRLRTPISAVGGALSYFLAVATSAAALTAAEIVGASWLPAAGAFAATGIAVVVLLLRRV</sequence>
<feature type="transmembrane region" description="Helical" evidence="1">
    <location>
        <begin position="47"/>
        <end position="67"/>
    </location>
</feature>
<reference evidence="2 3" key="1">
    <citation type="submission" date="2018-10" db="EMBL/GenBank/DDBJ databases">
        <title>Sequencing the genomes of 1000 actinobacteria strains.</title>
        <authorList>
            <person name="Klenk H.-P."/>
        </authorList>
    </citation>
    <scope>NUCLEOTIDE SEQUENCE [LARGE SCALE GENOMIC DNA]</scope>
    <source>
        <strain evidence="2 3">DSM 17894</strain>
    </source>
</reference>
<evidence type="ECO:0000313" key="2">
    <source>
        <dbReference type="EMBL" id="RKR76571.1"/>
    </source>
</evidence>
<keyword evidence="1" id="KW-0812">Transmembrane</keyword>